<feature type="active site" description="Schiff-base intermediate with substrate" evidence="4">
    <location>
        <position position="169"/>
    </location>
</feature>
<dbReference type="PANTHER" id="PTHR12128:SF66">
    <property type="entry name" value="4-HYDROXY-2-OXOGLUTARATE ALDOLASE, MITOCHONDRIAL"/>
    <property type="match status" value="1"/>
</dbReference>
<evidence type="ECO:0000313" key="5">
    <source>
        <dbReference type="EMBL" id="KEA62284.1"/>
    </source>
</evidence>
<gene>
    <name evidence="5" type="ORF">ADIMK_3574</name>
</gene>
<dbReference type="Pfam" id="PF00701">
    <property type="entry name" value="DHDPS"/>
    <property type="match status" value="1"/>
</dbReference>
<dbReference type="CDD" id="cd00408">
    <property type="entry name" value="DHDPS-like"/>
    <property type="match status" value="1"/>
</dbReference>
<evidence type="ECO:0000256" key="1">
    <source>
        <dbReference type="ARBA" id="ARBA00007592"/>
    </source>
</evidence>
<reference evidence="5 6" key="1">
    <citation type="submission" date="2014-04" db="EMBL/GenBank/DDBJ databases">
        <title>Marinobacterium kochiensis sp. nov., isolated from sediment sample collected from Kochi backwaters in Kerala, India.</title>
        <authorList>
            <person name="Singh A."/>
            <person name="Pinnaka A.K."/>
        </authorList>
    </citation>
    <scope>NUCLEOTIDE SEQUENCE [LARGE SCALE GENOMIC DNA]</scope>
    <source>
        <strain evidence="5 6">AK27</strain>
    </source>
</reference>
<dbReference type="EMBL" id="JMQN01000053">
    <property type="protein sequence ID" value="KEA62284.1"/>
    <property type="molecule type" value="Genomic_DNA"/>
</dbReference>
<dbReference type="eggNOG" id="COG0329">
    <property type="taxonomic scope" value="Bacteria"/>
</dbReference>
<comment type="similarity">
    <text evidence="1 3">Belongs to the DapA family.</text>
</comment>
<name>A0A081FUS9_9GAMM</name>
<dbReference type="AlphaFoldDB" id="A0A081FUS9"/>
<keyword evidence="2 3" id="KW-0456">Lyase</keyword>
<dbReference type="GO" id="GO:0008840">
    <property type="term" value="F:4-hydroxy-tetrahydrodipicolinate synthase activity"/>
    <property type="evidence" value="ECO:0007669"/>
    <property type="project" value="UniProtKB-EC"/>
</dbReference>
<evidence type="ECO:0000256" key="4">
    <source>
        <dbReference type="PIRSR" id="PIRSR001365-1"/>
    </source>
</evidence>
<sequence>MNTPITGIIPVVLTPFTPDDRIDWDGYAALIEWYLANGAQALFAVCQSSEMQFLSLQERLDLARFTAKAVAGRVPVVASGHISESLDDQRAELKAMADTGVDGVVLVTNRLAPANAPETALRTHLDALLSSLPEDMPLGLYECPAPYRRLLTDDEIEYCAQSGRFALIKDVSCDLDTVKRRIALTQSTPLRINNANAAIAWPALQAGASGFCGVMLNVHPDLYRWLQDHGAKHPDLTEELATFLVLSAMCEPMGYPKLAKVFHQRLGTFAHTDSRTITFDIHQRFWALDDIIARIEWGNAHFRSRIKALGTPA</sequence>
<accession>A0A081FUS9</accession>
<dbReference type="PANTHER" id="PTHR12128">
    <property type="entry name" value="DIHYDRODIPICOLINATE SYNTHASE"/>
    <property type="match status" value="1"/>
</dbReference>
<evidence type="ECO:0000256" key="2">
    <source>
        <dbReference type="ARBA" id="ARBA00023239"/>
    </source>
</evidence>
<organism evidence="5 6">
    <name type="scientific">Marinobacterium lacunae</name>
    <dbReference type="NCBI Taxonomy" id="1232683"/>
    <lineage>
        <taxon>Bacteria</taxon>
        <taxon>Pseudomonadati</taxon>
        <taxon>Pseudomonadota</taxon>
        <taxon>Gammaproteobacteria</taxon>
        <taxon>Oceanospirillales</taxon>
        <taxon>Oceanospirillaceae</taxon>
        <taxon>Marinobacterium</taxon>
    </lineage>
</organism>
<dbReference type="PIRSF" id="PIRSF001365">
    <property type="entry name" value="DHDPS"/>
    <property type="match status" value="1"/>
</dbReference>
<keyword evidence="6" id="KW-1185">Reference proteome</keyword>
<dbReference type="EC" id="4.3.3.7" evidence="5"/>
<dbReference type="OrthoDB" id="9782828at2"/>
<comment type="caution">
    <text evidence="5">The sequence shown here is derived from an EMBL/GenBank/DDBJ whole genome shotgun (WGS) entry which is preliminary data.</text>
</comment>
<feature type="active site" description="Proton donor/acceptor" evidence="4">
    <location>
        <position position="141"/>
    </location>
</feature>
<dbReference type="PATRIC" id="fig|1232683.4.peg.3515"/>
<evidence type="ECO:0000256" key="3">
    <source>
        <dbReference type="PIRNR" id="PIRNR001365"/>
    </source>
</evidence>
<dbReference type="SMART" id="SM01130">
    <property type="entry name" value="DHDPS"/>
    <property type="match status" value="1"/>
</dbReference>
<evidence type="ECO:0000313" key="6">
    <source>
        <dbReference type="Proteomes" id="UP000028252"/>
    </source>
</evidence>
<dbReference type="Proteomes" id="UP000028252">
    <property type="component" value="Unassembled WGS sequence"/>
</dbReference>
<protein>
    <submittedName>
        <fullName evidence="5">4-hydroxy-tetrahydrodipicolinate synthase</fullName>
        <ecNumber evidence="5">4.3.3.7</ecNumber>
    </submittedName>
</protein>
<dbReference type="InterPro" id="IPR013785">
    <property type="entry name" value="Aldolase_TIM"/>
</dbReference>
<dbReference type="SUPFAM" id="SSF51569">
    <property type="entry name" value="Aldolase"/>
    <property type="match status" value="1"/>
</dbReference>
<dbReference type="STRING" id="1232683.ADIMK_3574"/>
<proteinExistence type="inferred from homology"/>
<dbReference type="Gene3D" id="3.20.20.70">
    <property type="entry name" value="Aldolase class I"/>
    <property type="match status" value="1"/>
</dbReference>
<dbReference type="InterPro" id="IPR002220">
    <property type="entry name" value="DapA-like"/>
</dbReference>
<dbReference type="RefSeq" id="WP_036191020.1">
    <property type="nucleotide sequence ID" value="NZ_JMQN01000053.1"/>
</dbReference>